<dbReference type="RefSeq" id="XP_002845982.1">
    <property type="nucleotide sequence ID" value="XM_002845936.1"/>
</dbReference>
<dbReference type="Proteomes" id="UP000002035">
    <property type="component" value="Unassembled WGS sequence"/>
</dbReference>
<sequence length="245" mass="27519">MALGGPLLLSDIYLVVADDELELARSALTSHGFDELPQTHQRFFFPATKESPTGWPGYRFLPHEVGPDDGPDRYWATSTIIMPASFWHLDLSPGSWTTTTFLVPDTAYRFPCRLAYLRAMIDVIAERHGVEELNSQITSYFKIQYSYLSVLGDVLACLPVEDQFFVDLFGKVILNSAKKKVCYFRQQIRAGLITPEKARTLVPRKDLEVAAIKAKYSKLGQNANGGKPAVRFLFHFPHPSTSSSK</sequence>
<accession>C5FT29</accession>
<dbReference type="EMBL" id="DS995705">
    <property type="protein sequence ID" value="EEQ33032.1"/>
    <property type="molecule type" value="Genomic_DNA"/>
</dbReference>
<dbReference type="GeneID" id="9225957"/>
<keyword evidence="2" id="KW-1185">Reference proteome</keyword>
<evidence type="ECO:0000313" key="1">
    <source>
        <dbReference type="EMBL" id="EEQ33032.1"/>
    </source>
</evidence>
<organism evidence="1 2">
    <name type="scientific">Arthroderma otae (strain ATCC MYA-4605 / CBS 113480)</name>
    <name type="common">Microsporum canis</name>
    <dbReference type="NCBI Taxonomy" id="554155"/>
    <lineage>
        <taxon>Eukaryota</taxon>
        <taxon>Fungi</taxon>
        <taxon>Dikarya</taxon>
        <taxon>Ascomycota</taxon>
        <taxon>Pezizomycotina</taxon>
        <taxon>Eurotiomycetes</taxon>
        <taxon>Eurotiomycetidae</taxon>
        <taxon>Onygenales</taxon>
        <taxon>Arthrodermataceae</taxon>
        <taxon>Microsporum</taxon>
    </lineage>
</organism>
<dbReference type="OMA" id="QTHQRFF"/>
<evidence type="ECO:0000313" key="2">
    <source>
        <dbReference type="Proteomes" id="UP000002035"/>
    </source>
</evidence>
<dbReference type="eggNOG" id="ENOG502STJ5">
    <property type="taxonomic scope" value="Eukaryota"/>
</dbReference>
<gene>
    <name evidence="1" type="ORF">MCYG_05851</name>
</gene>
<proteinExistence type="predicted"/>
<reference evidence="2" key="1">
    <citation type="journal article" date="2012" name="MBio">
        <title>Comparative genome analysis of Trichophyton rubrum and related dermatophytes reveals candidate genes involved in infection.</title>
        <authorList>
            <person name="Martinez D.A."/>
            <person name="Oliver B.G."/>
            <person name="Graeser Y."/>
            <person name="Goldberg J.M."/>
            <person name="Li W."/>
            <person name="Martinez-Rossi N.M."/>
            <person name="Monod M."/>
            <person name="Shelest E."/>
            <person name="Barton R.C."/>
            <person name="Birch E."/>
            <person name="Brakhage A.A."/>
            <person name="Chen Z."/>
            <person name="Gurr S.J."/>
            <person name="Heiman D."/>
            <person name="Heitman J."/>
            <person name="Kosti I."/>
            <person name="Rossi A."/>
            <person name="Saif S."/>
            <person name="Samalova M."/>
            <person name="Saunders C.W."/>
            <person name="Shea T."/>
            <person name="Summerbell R.C."/>
            <person name="Xu J."/>
            <person name="Young S."/>
            <person name="Zeng Q."/>
            <person name="Birren B.W."/>
            <person name="Cuomo C.A."/>
            <person name="White T.C."/>
        </authorList>
    </citation>
    <scope>NUCLEOTIDE SEQUENCE [LARGE SCALE GENOMIC DNA]</scope>
    <source>
        <strain evidence="2">ATCC MYA-4605 / CBS 113480</strain>
    </source>
</reference>
<name>C5FT29_ARTOC</name>
<dbReference type="VEuPathDB" id="FungiDB:MCYG_05851"/>
<protein>
    <submittedName>
        <fullName evidence="1">Uncharacterized protein</fullName>
    </submittedName>
</protein>
<dbReference type="HOGENOM" id="CLU_089347_0_0_1"/>
<dbReference type="AlphaFoldDB" id="C5FT29"/>
<dbReference type="OrthoDB" id="4175694at2759"/>